<reference evidence="1 2" key="1">
    <citation type="submission" date="2016-04" db="EMBL/GenBank/DDBJ databases">
        <title>A degradative enzymes factory behind the ericoid mycorrhizal symbiosis.</title>
        <authorList>
            <consortium name="DOE Joint Genome Institute"/>
            <person name="Martino E."/>
            <person name="Morin E."/>
            <person name="Grelet G."/>
            <person name="Kuo A."/>
            <person name="Kohler A."/>
            <person name="Daghino S."/>
            <person name="Barry K."/>
            <person name="Choi C."/>
            <person name="Cichocki N."/>
            <person name="Clum A."/>
            <person name="Copeland A."/>
            <person name="Hainaut M."/>
            <person name="Haridas S."/>
            <person name="Labutti K."/>
            <person name="Lindquist E."/>
            <person name="Lipzen A."/>
            <person name="Khouja H.-R."/>
            <person name="Murat C."/>
            <person name="Ohm R."/>
            <person name="Olson A."/>
            <person name="Spatafora J."/>
            <person name="Veneault-Fourrey C."/>
            <person name="Henrissat B."/>
            <person name="Grigoriev I."/>
            <person name="Martin F."/>
            <person name="Perotto S."/>
        </authorList>
    </citation>
    <scope>NUCLEOTIDE SEQUENCE [LARGE SCALE GENOMIC DNA]</scope>
    <source>
        <strain evidence="1 2">E</strain>
    </source>
</reference>
<dbReference type="InterPro" id="IPR021858">
    <property type="entry name" value="Fun_TF"/>
</dbReference>
<dbReference type="Proteomes" id="UP000235371">
    <property type="component" value="Unassembled WGS sequence"/>
</dbReference>
<proteinExistence type="predicted"/>
<dbReference type="PANTHER" id="PTHR37540:SF5">
    <property type="entry name" value="TRANSCRIPTION FACTOR DOMAIN-CONTAINING PROTEIN"/>
    <property type="match status" value="1"/>
</dbReference>
<dbReference type="OrthoDB" id="4158087at2759"/>
<evidence type="ECO:0000313" key="2">
    <source>
        <dbReference type="Proteomes" id="UP000235371"/>
    </source>
</evidence>
<keyword evidence="2" id="KW-1185">Reference proteome</keyword>
<name>A0A2J6TTA9_9HELO</name>
<dbReference type="RefSeq" id="XP_024743154.1">
    <property type="nucleotide sequence ID" value="XM_024879214.1"/>
</dbReference>
<sequence length="515" mass="58243">MTTNRTSKQVRTQAMRDYLRKQTKEAITGVPEILPPPVTLEEPSQYKGRFKLNSWTHKAKTKSLNTRKARPGDVEDGVVSQEIVLQRGNGGVEDREWQAVNAGRLPNSVFSINGLLDPFETLAIQLGPDSENLLVHYLTTYNMNSVAVNPEGDFFSYVKIDPALFHSILYMVALHYDLRNGVQDSAVCLYHGGEAFRMVNERLADVNGVFSDQTIGAVAMLVNKENLNGRYELSQIHMKGLEMMIWMRGGIQSLKGVFRRIVTWCDFCYSTVWDAAPLFPRIPPASPPTTLSLLLPIHSPSCHNQDQLNPKIIFGPSSRVISIITTLRTLSSSLDPANMSTLNRLEVSKQIYNLEYDILLLNTSLDLPKEIYALKIAAQLYLWLVIREIPPSSQILITVAQRLQNSLGQEVMEWWLGSWERRAWLLWIFFIGAVVSNGRAERLWFIQELGKLCRLAGVCEIEGSGGLRECLGRVVLQDIFFEFHLRAVWEDIILPWEVDGQLNAGAFVGNFEDEM</sequence>
<dbReference type="EMBL" id="KZ613745">
    <property type="protein sequence ID" value="PMD66250.1"/>
    <property type="molecule type" value="Genomic_DNA"/>
</dbReference>
<evidence type="ECO:0000313" key="1">
    <source>
        <dbReference type="EMBL" id="PMD66250.1"/>
    </source>
</evidence>
<protein>
    <recommendedName>
        <fullName evidence="3">Transcription factor domain-containing protein</fullName>
    </recommendedName>
</protein>
<dbReference type="InParanoid" id="A0A2J6TTA9"/>
<accession>A0A2J6TTA9</accession>
<organism evidence="1 2">
    <name type="scientific">Hyaloscypha bicolor E</name>
    <dbReference type="NCBI Taxonomy" id="1095630"/>
    <lineage>
        <taxon>Eukaryota</taxon>
        <taxon>Fungi</taxon>
        <taxon>Dikarya</taxon>
        <taxon>Ascomycota</taxon>
        <taxon>Pezizomycotina</taxon>
        <taxon>Leotiomycetes</taxon>
        <taxon>Helotiales</taxon>
        <taxon>Hyaloscyphaceae</taxon>
        <taxon>Hyaloscypha</taxon>
        <taxon>Hyaloscypha bicolor</taxon>
    </lineage>
</organism>
<dbReference type="GeneID" id="36587291"/>
<gene>
    <name evidence="1" type="ORF">K444DRAFT_607684</name>
</gene>
<dbReference type="Pfam" id="PF11951">
    <property type="entry name" value="Fungal_trans_2"/>
    <property type="match status" value="1"/>
</dbReference>
<dbReference type="STRING" id="1095630.A0A2J6TTA9"/>
<dbReference type="PANTHER" id="PTHR37540">
    <property type="entry name" value="TRANSCRIPTION FACTOR (ACR-2), PUTATIVE-RELATED-RELATED"/>
    <property type="match status" value="1"/>
</dbReference>
<evidence type="ECO:0008006" key="3">
    <source>
        <dbReference type="Google" id="ProtNLM"/>
    </source>
</evidence>
<dbReference type="AlphaFoldDB" id="A0A2J6TTA9"/>